<evidence type="ECO:0000256" key="1">
    <source>
        <dbReference type="SAM" id="MobiDB-lite"/>
    </source>
</evidence>
<dbReference type="Proteomes" id="UP000266841">
    <property type="component" value="Unassembled WGS sequence"/>
</dbReference>
<evidence type="ECO:0000313" key="2">
    <source>
        <dbReference type="EMBL" id="EJK74560.1"/>
    </source>
</evidence>
<protein>
    <submittedName>
        <fullName evidence="2">Uncharacterized protein</fullName>
    </submittedName>
</protein>
<keyword evidence="3" id="KW-1185">Reference proteome</keyword>
<sequence length="242" mass="26897">MSDARAAVSEALSELTSSELVDEDAAEYIISILEGDARDTESRDTVASILSSIVEDEDEGAVEQFFERLDAKLSCGVTSSMEAVSIADDQENTLRKLDTAITMKQHDVQTFASGLVAEKDPTMDQEGQSNIQAFYANMIDVTNNPKALSERNRRKERQKQMRQKMEDDERKRAVEDELRMLEEDLLKSSNEANAQELTTANDNAADVHFIRFSLPNKKGGGPDLIVDSNLTLASGRRYGMSY</sequence>
<proteinExistence type="predicted"/>
<evidence type="ECO:0000313" key="3">
    <source>
        <dbReference type="Proteomes" id="UP000266841"/>
    </source>
</evidence>
<dbReference type="AlphaFoldDB" id="K0TAM6"/>
<comment type="caution">
    <text evidence="2">The sequence shown here is derived from an EMBL/GenBank/DDBJ whole genome shotgun (WGS) entry which is preliminary data.</text>
</comment>
<feature type="region of interest" description="Disordered" evidence="1">
    <location>
        <begin position="147"/>
        <end position="171"/>
    </location>
</feature>
<organism evidence="2 3">
    <name type="scientific">Thalassiosira oceanica</name>
    <name type="common">Marine diatom</name>
    <dbReference type="NCBI Taxonomy" id="159749"/>
    <lineage>
        <taxon>Eukaryota</taxon>
        <taxon>Sar</taxon>
        <taxon>Stramenopiles</taxon>
        <taxon>Ochrophyta</taxon>
        <taxon>Bacillariophyta</taxon>
        <taxon>Coscinodiscophyceae</taxon>
        <taxon>Thalassiosirophycidae</taxon>
        <taxon>Thalassiosirales</taxon>
        <taxon>Thalassiosiraceae</taxon>
        <taxon>Thalassiosira</taxon>
    </lineage>
</organism>
<dbReference type="EMBL" id="AGNL01003551">
    <property type="protein sequence ID" value="EJK74560.1"/>
    <property type="molecule type" value="Genomic_DNA"/>
</dbReference>
<name>K0TAM6_THAOC</name>
<accession>K0TAM6</accession>
<gene>
    <name evidence="2" type="ORF">THAOC_03754</name>
</gene>
<reference evidence="2 3" key="1">
    <citation type="journal article" date="2012" name="Genome Biol.">
        <title>Genome and low-iron response of an oceanic diatom adapted to chronic iron limitation.</title>
        <authorList>
            <person name="Lommer M."/>
            <person name="Specht M."/>
            <person name="Roy A.S."/>
            <person name="Kraemer L."/>
            <person name="Andreson R."/>
            <person name="Gutowska M.A."/>
            <person name="Wolf J."/>
            <person name="Bergner S.V."/>
            <person name="Schilhabel M.B."/>
            <person name="Klostermeier U.C."/>
            <person name="Beiko R.G."/>
            <person name="Rosenstiel P."/>
            <person name="Hippler M."/>
            <person name="Laroche J."/>
        </authorList>
    </citation>
    <scope>NUCLEOTIDE SEQUENCE [LARGE SCALE GENOMIC DNA]</scope>
    <source>
        <strain evidence="2 3">CCMP1005</strain>
    </source>
</reference>